<dbReference type="SUPFAM" id="SSF53335">
    <property type="entry name" value="S-adenosyl-L-methionine-dependent methyltransferases"/>
    <property type="match status" value="1"/>
</dbReference>
<dbReference type="GO" id="GO:0008757">
    <property type="term" value="F:S-adenosylmethionine-dependent methyltransferase activity"/>
    <property type="evidence" value="ECO:0007669"/>
    <property type="project" value="InterPro"/>
</dbReference>
<dbReference type="OrthoDB" id="7583028at2"/>
<dbReference type="Pfam" id="PF08241">
    <property type="entry name" value="Methyltransf_11"/>
    <property type="match status" value="1"/>
</dbReference>
<dbReference type="InterPro" id="IPR029063">
    <property type="entry name" value="SAM-dependent_MTases_sf"/>
</dbReference>
<dbReference type="Gene3D" id="3.40.50.150">
    <property type="entry name" value="Vaccinia Virus protein VP39"/>
    <property type="match status" value="1"/>
</dbReference>
<name>A0A6I4V025_9SPHN</name>
<dbReference type="GO" id="GO:0032259">
    <property type="term" value="P:methylation"/>
    <property type="evidence" value="ECO:0007669"/>
    <property type="project" value="UniProtKB-KW"/>
</dbReference>
<evidence type="ECO:0000259" key="1">
    <source>
        <dbReference type="Pfam" id="PF08241"/>
    </source>
</evidence>
<proteinExistence type="predicted"/>
<feature type="domain" description="Methyltransferase type 11" evidence="1">
    <location>
        <begin position="58"/>
        <end position="143"/>
    </location>
</feature>
<dbReference type="CDD" id="cd02440">
    <property type="entry name" value="AdoMet_MTases"/>
    <property type="match status" value="1"/>
</dbReference>
<keyword evidence="2" id="KW-0808">Transferase</keyword>
<dbReference type="InterPro" id="IPR013216">
    <property type="entry name" value="Methyltransf_11"/>
</dbReference>
<evidence type="ECO:0000313" key="2">
    <source>
        <dbReference type="EMBL" id="MXP47263.1"/>
    </source>
</evidence>
<keyword evidence="3" id="KW-1185">Reference proteome</keyword>
<sequence>MSDKSDKSAAESSWTWYWADPDSAAACVPQAEEIVQKLISGRWQEFGKEMPKASRVADLACGMGAAGRALLSGNPTADIIGADYAEISEDADLPFPVRAGVPLENLPFDDAEFDAAISQFGFEYAGEEASGELARILKPGGKIRLLMHHAQSVVVQANKVRRNLLEAISSFGATDAARSGDRARLQAGFGKLVGQYGEQPLILEIATACRDGFAMSEVDRTALLDGIDAGMQRELTILRELKQAAQSEDDINALIKRTASSIDWARPEVLEFDGKAICWELNGTRAEA</sequence>
<organism evidence="2 3">
    <name type="scientific">Pontixanthobacter luteolus</name>
    <dbReference type="NCBI Taxonomy" id="295089"/>
    <lineage>
        <taxon>Bacteria</taxon>
        <taxon>Pseudomonadati</taxon>
        <taxon>Pseudomonadota</taxon>
        <taxon>Alphaproteobacteria</taxon>
        <taxon>Sphingomonadales</taxon>
        <taxon>Erythrobacteraceae</taxon>
        <taxon>Pontixanthobacter</taxon>
    </lineage>
</organism>
<reference evidence="2 3" key="1">
    <citation type="submission" date="2019-12" db="EMBL/GenBank/DDBJ databases">
        <title>Genomic-based taxomic classification of the family Erythrobacteraceae.</title>
        <authorList>
            <person name="Xu L."/>
        </authorList>
    </citation>
    <scope>NUCLEOTIDE SEQUENCE [LARGE SCALE GENOMIC DNA]</scope>
    <source>
        <strain evidence="2 3">SW-109</strain>
    </source>
</reference>
<dbReference type="EMBL" id="WTYP01000001">
    <property type="protein sequence ID" value="MXP47263.1"/>
    <property type="molecule type" value="Genomic_DNA"/>
</dbReference>
<dbReference type="Proteomes" id="UP000471435">
    <property type="component" value="Unassembled WGS sequence"/>
</dbReference>
<gene>
    <name evidence="2" type="ORF">GRI43_07645</name>
</gene>
<dbReference type="RefSeq" id="WP_160730404.1">
    <property type="nucleotide sequence ID" value="NZ_WTYP01000001.1"/>
</dbReference>
<keyword evidence="2" id="KW-0489">Methyltransferase</keyword>
<comment type="caution">
    <text evidence="2">The sequence shown here is derived from an EMBL/GenBank/DDBJ whole genome shotgun (WGS) entry which is preliminary data.</text>
</comment>
<dbReference type="AlphaFoldDB" id="A0A6I4V025"/>
<protein>
    <submittedName>
        <fullName evidence="2">Methyltransferase domain-containing protein</fullName>
    </submittedName>
</protein>
<accession>A0A6I4V025</accession>
<evidence type="ECO:0000313" key="3">
    <source>
        <dbReference type="Proteomes" id="UP000471435"/>
    </source>
</evidence>